<sequence length="374" mass="40047">MVEITRHSELEARHRALGSSLDGEWNGMALPQTYATDPDDEVVAVRTRAGLFDVSALRMIDVSGPEAAAALDAMLTSNVGAMAPGQSAISNIVDADGSLIDDVLVYRDGLDSFRLSHGGGDLESVIDEFFSGRDASWAKNDDVHILSLQGPLSLAILDPHTPMDLATLSYFEHRPTELFGTPVSIGRGGYSAELGYEVFCSRNDAVALWDAILEAGAPAGAIPVSWACLDIVRVEGALLFFPFDMPEGDTTPWEVGADWTVDLGKPDFHGKAALERRKGEVRCAQVGVEIDASVAIEPGAGIFDGGRKVGSVNSTTWSRYLMKSLALCHVEPSLSGLGTALEVRSAAGTFAAHVVRTPFYDPLRLRTHPLHERS</sequence>
<evidence type="ECO:0000256" key="1">
    <source>
        <dbReference type="PIRSR" id="PIRSR006487-1"/>
    </source>
</evidence>
<dbReference type="InterPro" id="IPR013977">
    <property type="entry name" value="GcvT_C"/>
</dbReference>
<name>A0A4Y8RPA4_9HYPH</name>
<dbReference type="AlphaFoldDB" id="A0A4Y8RPA4"/>
<keyword evidence="4" id="KW-0808">Transferase</keyword>
<proteinExistence type="predicted"/>
<dbReference type="Gene3D" id="3.30.1360.120">
    <property type="entry name" value="Probable tRNA modification gtpase trme, domain 1"/>
    <property type="match status" value="1"/>
</dbReference>
<dbReference type="SUPFAM" id="SSF101790">
    <property type="entry name" value="Aminomethyltransferase beta-barrel domain"/>
    <property type="match status" value="1"/>
</dbReference>
<dbReference type="InterPro" id="IPR006222">
    <property type="entry name" value="GCVT_N"/>
</dbReference>
<evidence type="ECO:0000259" key="3">
    <source>
        <dbReference type="Pfam" id="PF08669"/>
    </source>
</evidence>
<dbReference type="EMBL" id="SOZD01000002">
    <property type="protein sequence ID" value="TFF25482.1"/>
    <property type="molecule type" value="Genomic_DNA"/>
</dbReference>
<comment type="caution">
    <text evidence="4">The sequence shown here is derived from an EMBL/GenBank/DDBJ whole genome shotgun (WGS) entry which is preliminary data.</text>
</comment>
<dbReference type="OrthoDB" id="9800828at2"/>
<keyword evidence="5" id="KW-1185">Reference proteome</keyword>
<dbReference type="InterPro" id="IPR029043">
    <property type="entry name" value="GcvT/YgfZ_C"/>
</dbReference>
<reference evidence="4 5" key="1">
    <citation type="submission" date="2019-03" db="EMBL/GenBank/DDBJ databases">
        <title>Jiella endophytica sp. nov., a novel endophytic bacterium isolated from root of Ficus microcarpa Linn. f.</title>
        <authorList>
            <person name="Tuo L."/>
        </authorList>
    </citation>
    <scope>NUCLEOTIDE SEQUENCE [LARGE SCALE GENOMIC DNA]</scope>
    <source>
        <strain evidence="4 5">CBS5Q-3</strain>
    </source>
</reference>
<dbReference type="PANTHER" id="PTHR43757">
    <property type="entry name" value="AMINOMETHYLTRANSFERASE"/>
    <property type="match status" value="1"/>
</dbReference>
<dbReference type="RefSeq" id="WP_134761650.1">
    <property type="nucleotide sequence ID" value="NZ_SOZD01000002.1"/>
</dbReference>
<dbReference type="PANTHER" id="PTHR43757:SF2">
    <property type="entry name" value="AMINOMETHYLTRANSFERASE, MITOCHONDRIAL"/>
    <property type="match status" value="1"/>
</dbReference>
<evidence type="ECO:0000259" key="2">
    <source>
        <dbReference type="Pfam" id="PF01571"/>
    </source>
</evidence>
<dbReference type="GO" id="GO:0016740">
    <property type="term" value="F:transferase activity"/>
    <property type="evidence" value="ECO:0007669"/>
    <property type="project" value="UniProtKB-KW"/>
</dbReference>
<dbReference type="Proteomes" id="UP000298179">
    <property type="component" value="Unassembled WGS sequence"/>
</dbReference>
<dbReference type="InterPro" id="IPR027266">
    <property type="entry name" value="TrmE/GcvT-like"/>
</dbReference>
<feature type="domain" description="Aminomethyltransferase C-terminal" evidence="3">
    <location>
        <begin position="286"/>
        <end position="361"/>
    </location>
</feature>
<feature type="domain" description="GCVT N-terminal" evidence="2">
    <location>
        <begin position="13"/>
        <end position="265"/>
    </location>
</feature>
<organism evidence="4 5">
    <name type="scientific">Jiella endophytica</name>
    <dbReference type="NCBI Taxonomy" id="2558362"/>
    <lineage>
        <taxon>Bacteria</taxon>
        <taxon>Pseudomonadati</taxon>
        <taxon>Pseudomonadota</taxon>
        <taxon>Alphaproteobacteria</taxon>
        <taxon>Hyphomicrobiales</taxon>
        <taxon>Aurantimonadaceae</taxon>
        <taxon>Jiella</taxon>
    </lineage>
</organism>
<dbReference type="PIRSF" id="PIRSF006487">
    <property type="entry name" value="GcvT"/>
    <property type="match status" value="1"/>
</dbReference>
<dbReference type="SUPFAM" id="SSF103025">
    <property type="entry name" value="Folate-binding domain"/>
    <property type="match status" value="1"/>
</dbReference>
<gene>
    <name evidence="4" type="ORF">E3C22_09030</name>
</gene>
<dbReference type="Pfam" id="PF01571">
    <property type="entry name" value="GCV_T"/>
    <property type="match status" value="1"/>
</dbReference>
<feature type="binding site" evidence="1">
    <location>
        <position position="197"/>
    </location>
    <ligand>
        <name>substrate</name>
    </ligand>
</feature>
<evidence type="ECO:0000313" key="5">
    <source>
        <dbReference type="Proteomes" id="UP000298179"/>
    </source>
</evidence>
<protein>
    <submittedName>
        <fullName evidence="4">Aminomethyl transferase family protein</fullName>
    </submittedName>
</protein>
<accession>A0A4Y8RPA4</accession>
<evidence type="ECO:0000313" key="4">
    <source>
        <dbReference type="EMBL" id="TFF25482.1"/>
    </source>
</evidence>
<dbReference type="InterPro" id="IPR028896">
    <property type="entry name" value="GcvT/YgfZ/DmdA"/>
</dbReference>
<dbReference type="Pfam" id="PF08669">
    <property type="entry name" value="GCV_T_C"/>
    <property type="match status" value="1"/>
</dbReference>
<dbReference type="GO" id="GO:0005829">
    <property type="term" value="C:cytosol"/>
    <property type="evidence" value="ECO:0007669"/>
    <property type="project" value="TreeGrafter"/>
</dbReference>